<evidence type="ECO:0000313" key="12">
    <source>
        <dbReference type="EMBL" id="EEQ39696.1"/>
    </source>
</evidence>
<evidence type="ECO:0000313" key="13">
    <source>
        <dbReference type="Proteomes" id="UP000007703"/>
    </source>
</evidence>
<dbReference type="InterPro" id="IPR005141">
    <property type="entry name" value="eRF1_2"/>
</dbReference>
<evidence type="ECO:0000256" key="2">
    <source>
        <dbReference type="ARBA" id="ARBA00004496"/>
    </source>
</evidence>
<evidence type="ECO:0000256" key="8">
    <source>
        <dbReference type="ARBA" id="ARBA00023254"/>
    </source>
</evidence>
<keyword evidence="4 10" id="KW-0963">Cytoplasm</keyword>
<dbReference type="GO" id="GO:0070651">
    <property type="term" value="P:nonfunctional rRNA decay"/>
    <property type="evidence" value="ECO:0007669"/>
    <property type="project" value="TreeGrafter"/>
</dbReference>
<comment type="subcellular location">
    <subcellularLocation>
        <location evidence="2 10">Cytoplasm</location>
    </subcellularLocation>
</comment>
<dbReference type="NCBIfam" id="TIGR00111">
    <property type="entry name" value="pelota"/>
    <property type="match status" value="1"/>
</dbReference>
<dbReference type="InterPro" id="IPR038069">
    <property type="entry name" value="Pelota/DOM34_N"/>
</dbReference>
<proteinExistence type="inferred from homology"/>
<evidence type="ECO:0000256" key="7">
    <source>
        <dbReference type="ARBA" id="ARBA00022776"/>
    </source>
</evidence>
<dbReference type="SMART" id="SM01194">
    <property type="entry name" value="eRF1_1"/>
    <property type="match status" value="1"/>
</dbReference>
<keyword evidence="8" id="KW-0469">Meiosis</keyword>
<dbReference type="OrthoDB" id="10249111at2759"/>
<evidence type="ECO:0000256" key="3">
    <source>
        <dbReference type="ARBA" id="ARBA00009504"/>
    </source>
</evidence>
<dbReference type="InterPro" id="IPR004405">
    <property type="entry name" value="TF_pelota"/>
</dbReference>
<dbReference type="SUPFAM" id="SSF53137">
    <property type="entry name" value="Translational machinery components"/>
    <property type="match status" value="1"/>
</dbReference>
<feature type="domain" description="eRF1/Pelota-like N-terminal" evidence="11">
    <location>
        <begin position="40"/>
        <end position="168"/>
    </location>
</feature>
<dbReference type="Proteomes" id="UP000007703">
    <property type="component" value="Unassembled WGS sequence"/>
</dbReference>
<evidence type="ECO:0000256" key="9">
    <source>
        <dbReference type="ARBA" id="ARBA00023306"/>
    </source>
</evidence>
<dbReference type="GO" id="GO:0005737">
    <property type="term" value="C:cytoplasm"/>
    <property type="evidence" value="ECO:0007669"/>
    <property type="project" value="UniProtKB-SubCell"/>
</dbReference>
<dbReference type="GO" id="GO:0046872">
    <property type="term" value="F:metal ion binding"/>
    <property type="evidence" value="ECO:0007669"/>
    <property type="project" value="UniProtKB-KW"/>
</dbReference>
<dbReference type="Gene3D" id="2.30.30.870">
    <property type="entry name" value="Pelota, domain A"/>
    <property type="match status" value="1"/>
</dbReference>
<dbReference type="GO" id="GO:0032790">
    <property type="term" value="P:ribosome disassembly"/>
    <property type="evidence" value="ECO:0007669"/>
    <property type="project" value="TreeGrafter"/>
</dbReference>
<dbReference type="InterPro" id="IPR005140">
    <property type="entry name" value="eRF1_Pelota-like_N"/>
</dbReference>
<dbReference type="FunFam" id="2.30.30.870:FF:000001">
    <property type="entry name" value="Protein pelota homolog"/>
    <property type="match status" value="1"/>
</dbReference>
<comment type="similarity">
    <text evidence="3 10">Belongs to the eukaryotic release factor 1 family. Pelota subfamily.</text>
</comment>
<evidence type="ECO:0000256" key="6">
    <source>
        <dbReference type="ARBA" id="ARBA00022723"/>
    </source>
</evidence>
<dbReference type="FunFam" id="3.30.420.60:FF:000004">
    <property type="entry name" value="Protein DOM34 homolog"/>
    <property type="match status" value="1"/>
</dbReference>
<dbReference type="InterPro" id="IPR005142">
    <property type="entry name" value="eRF1_3"/>
</dbReference>
<dbReference type="Pfam" id="PF26356">
    <property type="entry name" value="Pelota_N"/>
    <property type="match status" value="1"/>
</dbReference>
<evidence type="ECO:0000256" key="10">
    <source>
        <dbReference type="RuleBase" id="RU362019"/>
    </source>
</evidence>
<name>C4Y6P0_CLAL4</name>
<evidence type="ECO:0000259" key="11">
    <source>
        <dbReference type="SMART" id="SM01194"/>
    </source>
</evidence>
<evidence type="ECO:0000256" key="1">
    <source>
        <dbReference type="ARBA" id="ARBA00001968"/>
    </source>
</evidence>
<dbReference type="FunFam" id="3.30.1330.30:FF:000008">
    <property type="entry name" value="Protein pelota homolog"/>
    <property type="match status" value="1"/>
</dbReference>
<comment type="function">
    <text evidence="10">Component of the Dom34-Hbs1 complex, a complex that recognizes stalled ribosomes and triggers the No-Go Decay (NGD) pathway (PubMed:20890290). In the Dom34-Hbs1 complex, dom34 recognizes ribosomes stalled at the 3' end of an mRNA and engages stalled ribosomes by destabilizing mRNA in the mRNA channel. Following ribosome-binding, the Dom34-Hbs1 complex promotes the disassembly of stalled ribosomes, followed by degradation of damaged mRNAs as part of the NGD pathway.</text>
</comment>
<keyword evidence="9" id="KW-0131">Cell cycle</keyword>
<dbReference type="GO" id="GO:0071025">
    <property type="term" value="P:RNA surveillance"/>
    <property type="evidence" value="ECO:0007669"/>
    <property type="project" value="InterPro"/>
</dbReference>
<reference evidence="12 13" key="1">
    <citation type="journal article" date="2009" name="Nature">
        <title>Evolution of pathogenicity and sexual reproduction in eight Candida genomes.</title>
        <authorList>
            <person name="Butler G."/>
            <person name="Rasmussen M.D."/>
            <person name="Lin M.F."/>
            <person name="Santos M.A."/>
            <person name="Sakthikumar S."/>
            <person name="Munro C.A."/>
            <person name="Rheinbay E."/>
            <person name="Grabherr M."/>
            <person name="Forche A."/>
            <person name="Reedy J.L."/>
            <person name="Agrafioti I."/>
            <person name="Arnaud M.B."/>
            <person name="Bates S."/>
            <person name="Brown A.J."/>
            <person name="Brunke S."/>
            <person name="Costanzo M.C."/>
            <person name="Fitzpatrick D.A."/>
            <person name="de Groot P.W."/>
            <person name="Harris D."/>
            <person name="Hoyer L.L."/>
            <person name="Hube B."/>
            <person name="Klis F.M."/>
            <person name="Kodira C."/>
            <person name="Lennard N."/>
            <person name="Logue M.E."/>
            <person name="Martin R."/>
            <person name="Neiman A.M."/>
            <person name="Nikolaou E."/>
            <person name="Quail M.A."/>
            <person name="Quinn J."/>
            <person name="Santos M.C."/>
            <person name="Schmitzberger F.F."/>
            <person name="Sherlock G."/>
            <person name="Shah P."/>
            <person name="Silverstein K.A."/>
            <person name="Skrzypek M.S."/>
            <person name="Soll D."/>
            <person name="Staggs R."/>
            <person name="Stansfield I."/>
            <person name="Stumpf M.P."/>
            <person name="Sudbery P.E."/>
            <person name="Srikantha T."/>
            <person name="Zeng Q."/>
            <person name="Berman J."/>
            <person name="Berriman M."/>
            <person name="Heitman J."/>
            <person name="Gow N.A."/>
            <person name="Lorenz M.C."/>
            <person name="Birren B.W."/>
            <person name="Kellis M."/>
            <person name="Cuomo C.A."/>
        </authorList>
    </citation>
    <scope>NUCLEOTIDE SEQUENCE [LARGE SCALE GENOMIC DNA]</scope>
    <source>
        <strain evidence="12 13">ATCC 42720</strain>
    </source>
</reference>
<gene>
    <name evidence="12" type="ORF">CLUG_03824</name>
</gene>
<dbReference type="HOGENOM" id="CLU_023334_3_1_1"/>
<organism evidence="12 13">
    <name type="scientific">Clavispora lusitaniae (strain ATCC 42720)</name>
    <name type="common">Yeast</name>
    <name type="synonym">Candida lusitaniae</name>
    <dbReference type="NCBI Taxonomy" id="306902"/>
    <lineage>
        <taxon>Eukaryota</taxon>
        <taxon>Fungi</taxon>
        <taxon>Dikarya</taxon>
        <taxon>Ascomycota</taxon>
        <taxon>Saccharomycotina</taxon>
        <taxon>Pichiomycetes</taxon>
        <taxon>Metschnikowiaceae</taxon>
        <taxon>Clavispora</taxon>
    </lineage>
</organism>
<dbReference type="EMBL" id="CH408079">
    <property type="protein sequence ID" value="EEQ39696.1"/>
    <property type="molecule type" value="Genomic_DNA"/>
</dbReference>
<dbReference type="Gene3D" id="3.30.420.60">
    <property type="entry name" value="eRF1 domain 2"/>
    <property type="match status" value="1"/>
</dbReference>
<dbReference type="VEuPathDB" id="FungiDB:CLUG_03824"/>
<dbReference type="InParanoid" id="C4Y6P0"/>
<dbReference type="SUPFAM" id="SSF55315">
    <property type="entry name" value="L30e-like"/>
    <property type="match status" value="1"/>
</dbReference>
<dbReference type="GO" id="GO:0051321">
    <property type="term" value="P:meiotic cell cycle"/>
    <property type="evidence" value="ECO:0007669"/>
    <property type="project" value="UniProtKB-KW"/>
</dbReference>
<dbReference type="AlphaFoldDB" id="C4Y6P0"/>
<dbReference type="PANTHER" id="PTHR10853">
    <property type="entry name" value="PELOTA"/>
    <property type="match status" value="1"/>
</dbReference>
<dbReference type="PANTHER" id="PTHR10853:SF0">
    <property type="entry name" value="PROTEIN PELOTA HOMOLOG"/>
    <property type="match status" value="1"/>
</dbReference>
<comment type="cofactor">
    <cofactor evidence="1 10">
        <name>a divalent metal cation</name>
        <dbReference type="ChEBI" id="CHEBI:60240"/>
    </cofactor>
</comment>
<dbReference type="KEGG" id="clu:CLUG_03824"/>
<evidence type="ECO:0000256" key="4">
    <source>
        <dbReference type="ARBA" id="ARBA00022490"/>
    </source>
</evidence>
<dbReference type="STRING" id="306902.C4Y6P0"/>
<dbReference type="OMA" id="DDLWHLK"/>
<dbReference type="GO" id="GO:0006412">
    <property type="term" value="P:translation"/>
    <property type="evidence" value="ECO:0007669"/>
    <property type="project" value="UniProtKB-ARBA"/>
</dbReference>
<keyword evidence="7" id="KW-0498">Mitosis</keyword>
<sequence length="418" mass="46549">MSSILNKSPSHTCNMIGDAQVLICCANSHTTTQVLKPSQMRLLDKTIALEKDKSGSLSLVPQDKEDLWQLYNLVQKGDVVELSTVRNVKKTEGGKAERVHVRLKLAVENVEYTPSDEVMRIRGKTTEQSEYVPNQSYHTAEVQLNKPLKLNKPEWDEISYGIVLAASSVEKKAEVGAVVLQEGVAHLCLLTDTMTVLRNKIEKAIPRKSRGDAGGSAHDKAMAKFLDMVQSTVSRNFDLEKLKVVILASPGFTAGALQKAIFDAAIKEDNKLILKNRSKFLVVHSSTGYLQGLEEVLKDPTVQKNLNDTKFAREAAVFEEFQKVLNEDDDRAWYGPKEVAKAVEMGAVKYLLLTDSLFRSDDISERKHYISLSDEVKNQGGEVFIFSTLHDSGEQLDQLTGAAVLLKYPMDLYESDEE</sequence>
<evidence type="ECO:0000256" key="5">
    <source>
        <dbReference type="ARBA" id="ARBA00022618"/>
    </source>
</evidence>
<dbReference type="FunCoup" id="C4Y6P0">
    <property type="interactions" value="534"/>
</dbReference>
<dbReference type="InterPro" id="IPR058547">
    <property type="entry name" value="Pelota_N"/>
</dbReference>
<protein>
    <recommendedName>
        <fullName evidence="10">Protein DOM34 homolog</fullName>
    </recommendedName>
</protein>
<accession>C4Y6P0</accession>
<dbReference type="Pfam" id="PF03465">
    <property type="entry name" value="eRF1_3"/>
    <property type="match status" value="1"/>
</dbReference>
<dbReference type="SUPFAM" id="SSF159065">
    <property type="entry name" value="Dom34/Pelota N-terminal domain-like"/>
    <property type="match status" value="1"/>
</dbReference>
<dbReference type="InterPro" id="IPR029064">
    <property type="entry name" value="Ribosomal_eL30-like_sf"/>
</dbReference>
<dbReference type="GO" id="GO:0070966">
    <property type="term" value="P:nuclear-transcribed mRNA catabolic process, no-go decay"/>
    <property type="evidence" value="ECO:0007669"/>
    <property type="project" value="InterPro"/>
</dbReference>
<dbReference type="GO" id="GO:1990533">
    <property type="term" value="C:Dom34-Hbs1 complex"/>
    <property type="evidence" value="ECO:0007669"/>
    <property type="project" value="UniProtKB-ARBA"/>
</dbReference>
<dbReference type="GO" id="GO:0070481">
    <property type="term" value="P:nuclear-transcribed mRNA catabolic process, non-stop decay"/>
    <property type="evidence" value="ECO:0007669"/>
    <property type="project" value="InterPro"/>
</dbReference>
<keyword evidence="5" id="KW-0132">Cell division</keyword>
<dbReference type="GeneID" id="8497119"/>
<keyword evidence="6 10" id="KW-0479">Metal-binding</keyword>
<dbReference type="Gene3D" id="3.30.1330.30">
    <property type="match status" value="1"/>
</dbReference>
<dbReference type="Pfam" id="PF03464">
    <property type="entry name" value="eRF1_2"/>
    <property type="match status" value="1"/>
</dbReference>
<dbReference type="GO" id="GO:0051301">
    <property type="term" value="P:cell division"/>
    <property type="evidence" value="ECO:0007669"/>
    <property type="project" value="UniProtKB-KW"/>
</dbReference>
<dbReference type="InterPro" id="IPR042226">
    <property type="entry name" value="eFR1_2_sf"/>
</dbReference>